<feature type="region of interest" description="Disordered" evidence="2">
    <location>
        <begin position="252"/>
        <end position="330"/>
    </location>
</feature>
<dbReference type="AlphaFoldDB" id="A0A1R1PFH8"/>
<dbReference type="PANTHER" id="PTHR30546">
    <property type="entry name" value="FLAVODOXIN-RELATED PROTEIN WRBA-RELATED"/>
    <property type="match status" value="1"/>
</dbReference>
<feature type="compositionally biased region" description="Basic and acidic residues" evidence="2">
    <location>
        <begin position="320"/>
        <end position="330"/>
    </location>
</feature>
<comment type="caution">
    <text evidence="3">The sequence shown here is derived from an EMBL/GenBank/DDBJ whole genome shotgun (WGS) entry which is preliminary data.</text>
</comment>
<dbReference type="SUPFAM" id="SSF52218">
    <property type="entry name" value="Flavoproteins"/>
    <property type="match status" value="1"/>
</dbReference>
<accession>A0A1R1PFH8</accession>
<evidence type="ECO:0000313" key="4">
    <source>
        <dbReference type="Proteomes" id="UP000188320"/>
    </source>
</evidence>
<dbReference type="Gene3D" id="3.40.50.360">
    <property type="match status" value="1"/>
</dbReference>
<protein>
    <submittedName>
        <fullName evidence="3">Minor allergen Alt a 7</fullName>
    </submittedName>
</protein>
<keyword evidence="4" id="KW-1185">Reference proteome</keyword>
<evidence type="ECO:0000313" key="3">
    <source>
        <dbReference type="EMBL" id="OMH79706.1"/>
    </source>
</evidence>
<feature type="region of interest" description="Disordered" evidence="2">
    <location>
        <begin position="139"/>
        <end position="158"/>
    </location>
</feature>
<sequence>MMNNADGYIFGMHSRTGAAPACYRNFWDSIEKHKNELNLKGKMVGVFFSTENQASGQEAMAFSILPMLAYHELIYVPLGNPENLKQPGSADISCGGSSYGAGTIIGQENNKKPTQSELEVGKTQGLKFSEIVCKYLGNGNGNGKTKKSGQQSSNTDSSIMERIRENRKKDVEPASFMTVSKQNTLKVDTSISRINKTEKGNSQIYYKVHDRVPGIHPDLYDDSTGVSEKSGNSEDVPLKQIASDLLKNAKKLIRQDSDKSNAPKNNEVKEAEAEAKPETPVAEKVADAQKEEQKSQEVEAHQEQHAEKQESAQKDANGGETKKQDTNAQEVKELLQALQDSAPKSDLLEVKQMHLDEKFQSTADSEKYKTLGFKKIMKRISKIF</sequence>
<evidence type="ECO:0000256" key="1">
    <source>
        <dbReference type="ARBA" id="ARBA00006961"/>
    </source>
</evidence>
<feature type="region of interest" description="Disordered" evidence="2">
    <location>
        <begin position="213"/>
        <end position="237"/>
    </location>
</feature>
<dbReference type="GO" id="GO:0016020">
    <property type="term" value="C:membrane"/>
    <property type="evidence" value="ECO:0007669"/>
    <property type="project" value="TreeGrafter"/>
</dbReference>
<proteinExistence type="inferred from homology"/>
<organism evidence="3 4">
    <name type="scientific">Zancudomyces culisetae</name>
    <name type="common">Gut fungus</name>
    <name type="synonym">Smittium culisetae</name>
    <dbReference type="NCBI Taxonomy" id="1213189"/>
    <lineage>
        <taxon>Eukaryota</taxon>
        <taxon>Fungi</taxon>
        <taxon>Fungi incertae sedis</taxon>
        <taxon>Zoopagomycota</taxon>
        <taxon>Kickxellomycotina</taxon>
        <taxon>Harpellomycetes</taxon>
        <taxon>Harpellales</taxon>
        <taxon>Legeriomycetaceae</taxon>
        <taxon>Zancudomyces</taxon>
    </lineage>
</organism>
<dbReference type="InterPro" id="IPR029039">
    <property type="entry name" value="Flavoprotein-like_sf"/>
</dbReference>
<dbReference type="PANTHER" id="PTHR30546:SF23">
    <property type="entry name" value="FLAVOPROTEIN-LIKE PROTEIN YCP4-RELATED"/>
    <property type="match status" value="1"/>
</dbReference>
<name>A0A1R1PFH8_ZANCU</name>
<dbReference type="EMBL" id="LSSK01001445">
    <property type="protein sequence ID" value="OMH79706.1"/>
    <property type="molecule type" value="Genomic_DNA"/>
</dbReference>
<comment type="similarity">
    <text evidence="1">Belongs to the WrbA family.</text>
</comment>
<dbReference type="GO" id="GO:0003955">
    <property type="term" value="F:NAD(P)H dehydrogenase (quinone) activity"/>
    <property type="evidence" value="ECO:0007669"/>
    <property type="project" value="TreeGrafter"/>
</dbReference>
<evidence type="ECO:0000256" key="2">
    <source>
        <dbReference type="SAM" id="MobiDB-lite"/>
    </source>
</evidence>
<dbReference type="OrthoDB" id="504689at2759"/>
<feature type="compositionally biased region" description="Basic and acidic residues" evidence="2">
    <location>
        <begin position="284"/>
        <end position="313"/>
    </location>
</feature>
<gene>
    <name evidence="3" type="ORF">AX774_g6877</name>
</gene>
<feature type="compositionally biased region" description="Basic and acidic residues" evidence="2">
    <location>
        <begin position="253"/>
        <end position="277"/>
    </location>
</feature>
<dbReference type="Proteomes" id="UP000188320">
    <property type="component" value="Unassembled WGS sequence"/>
</dbReference>
<reference evidence="4" key="1">
    <citation type="submission" date="2017-01" db="EMBL/GenBank/DDBJ databases">
        <authorList>
            <person name="Wang Y."/>
            <person name="White M."/>
            <person name="Kvist S."/>
            <person name="Moncalvo J.-M."/>
        </authorList>
    </citation>
    <scope>NUCLEOTIDE SEQUENCE [LARGE SCALE GENOMIC DNA]</scope>
    <source>
        <strain evidence="4">COL-18-3</strain>
    </source>
</reference>